<proteinExistence type="predicted"/>
<protein>
    <submittedName>
        <fullName evidence="1">Uncharacterized protein</fullName>
    </submittedName>
</protein>
<dbReference type="EMBL" id="LVWB01000013">
    <property type="protein sequence ID" value="ONI58764.1"/>
    <property type="molecule type" value="Genomic_DNA"/>
</dbReference>
<organism evidence="1 2">
    <name type="scientific">Candidatus Liberibacter solanacearum</name>
    <dbReference type="NCBI Taxonomy" id="556287"/>
    <lineage>
        <taxon>Bacteria</taxon>
        <taxon>Pseudomonadati</taxon>
        <taxon>Pseudomonadota</taxon>
        <taxon>Alphaproteobacteria</taxon>
        <taxon>Hyphomicrobiales</taxon>
        <taxon>Rhizobiaceae</taxon>
        <taxon>Liberibacter</taxon>
    </lineage>
</organism>
<gene>
    <name evidence="1" type="ORF">AYO25_04120</name>
</gene>
<dbReference type="AlphaFoldDB" id="A0A1V2N794"/>
<reference evidence="1 2" key="1">
    <citation type="journal article" date="2017" name="PLoS ONE">
        <title>Genomic sequence of 'Candidatus Liberibacter solanacearum' haplotype C and its comparison with haplotype A and B genomes.</title>
        <authorList>
            <person name="Wang J."/>
            <person name="Haapalainen M."/>
            <person name="Schott T."/>
            <person name="Thompson S.M."/>
            <person name="Smith G.R."/>
            <person name="Nissinen A.I."/>
            <person name="Pirhonen M."/>
        </authorList>
    </citation>
    <scope>NUCLEOTIDE SEQUENCE [LARGE SCALE GENOMIC DNA]</scope>
    <source>
        <strain evidence="1 2">FIN111</strain>
    </source>
</reference>
<name>A0A1V2N794_9HYPH</name>
<sequence length="102" mass="12123">MKLFSTRKNDCLESKVIYSIRLQIEEIFKILTQETKEISDKELYTKMYLVTARIIALTALREGKKSPIFHYLKKNKKYDSLLTQTTMQEIDTLKYQLTPIKK</sequence>
<dbReference type="Proteomes" id="UP000189542">
    <property type="component" value="Unassembled WGS sequence"/>
</dbReference>
<dbReference type="OrthoDB" id="8304872at2"/>
<evidence type="ECO:0000313" key="2">
    <source>
        <dbReference type="Proteomes" id="UP000189542"/>
    </source>
</evidence>
<evidence type="ECO:0000313" key="1">
    <source>
        <dbReference type="EMBL" id="ONI58764.1"/>
    </source>
</evidence>
<accession>A0A1V2N794</accession>
<comment type="caution">
    <text evidence="1">The sequence shown here is derived from an EMBL/GenBank/DDBJ whole genome shotgun (WGS) entry which is preliminary data.</text>
</comment>